<dbReference type="AlphaFoldDB" id="A0A4Y0BE68"/>
<name>A0A4Y0BE68_ANOFN</name>
<reference evidence="1" key="1">
    <citation type="submission" date="2020-05" db="UniProtKB">
        <authorList>
            <consortium name="EnsemblMetazoa"/>
        </authorList>
    </citation>
    <scope>IDENTIFICATION</scope>
    <source>
        <strain evidence="1">FUMOZ</strain>
    </source>
</reference>
<dbReference type="EnsemblMetazoa" id="AFUN018656-RA">
    <property type="protein sequence ID" value="AFUN018656-PA"/>
    <property type="gene ID" value="AFUN018656"/>
</dbReference>
<proteinExistence type="predicted"/>
<organism evidence="1">
    <name type="scientific">Anopheles funestus</name>
    <name type="common">African malaria mosquito</name>
    <dbReference type="NCBI Taxonomy" id="62324"/>
    <lineage>
        <taxon>Eukaryota</taxon>
        <taxon>Metazoa</taxon>
        <taxon>Ecdysozoa</taxon>
        <taxon>Arthropoda</taxon>
        <taxon>Hexapoda</taxon>
        <taxon>Insecta</taxon>
        <taxon>Pterygota</taxon>
        <taxon>Neoptera</taxon>
        <taxon>Endopterygota</taxon>
        <taxon>Diptera</taxon>
        <taxon>Nematocera</taxon>
        <taxon>Culicoidea</taxon>
        <taxon>Culicidae</taxon>
        <taxon>Anophelinae</taxon>
        <taxon>Anopheles</taxon>
    </lineage>
</organism>
<evidence type="ECO:0000313" key="1">
    <source>
        <dbReference type="EnsemblMetazoa" id="AFUN018656-PA"/>
    </source>
</evidence>
<sequence length="87" mass="9707">MIGYHESPALSIDPNTVSPSLEIPSHIERDNVWNAATSAITELPQHRDHPTGNNRRGMWTHPEKLQVSPNIAINPKGSYCCGMQRHP</sequence>
<accession>A0A4Y0BE68</accession>
<dbReference type="VEuPathDB" id="VectorBase:AFUN018656"/>
<protein>
    <submittedName>
        <fullName evidence="1">Uncharacterized protein</fullName>
    </submittedName>
</protein>